<evidence type="ECO:0000313" key="1">
    <source>
        <dbReference type="EMBL" id="EGJ35575.1"/>
    </source>
</evidence>
<name>F4XIR3_9CYAN</name>
<dbReference type="Proteomes" id="UP000003959">
    <property type="component" value="Unassembled WGS sequence"/>
</dbReference>
<reference evidence="2" key="1">
    <citation type="journal article" date="2011" name="Proc. Natl. Acad. Sci. U.S.A.">
        <title>Genomic insights into the physiology and ecology of the marine filamentous cyanobacterium Lyngbya majuscula.</title>
        <authorList>
            <person name="Jones A.C."/>
            <person name="Monroe E.A."/>
            <person name="Podell S."/>
            <person name="Hess W.R."/>
            <person name="Klages S."/>
            <person name="Esquenazi E."/>
            <person name="Niessen S."/>
            <person name="Hoover H."/>
            <person name="Rothmann M."/>
            <person name="Lasken R.S."/>
            <person name="Yates J.R.III."/>
            <person name="Reinhardt R."/>
            <person name="Kube M."/>
            <person name="Burkart M.D."/>
            <person name="Allen E.E."/>
            <person name="Dorrestein P.C."/>
            <person name="Gerwick W.H."/>
            <person name="Gerwick L."/>
        </authorList>
    </citation>
    <scope>NUCLEOTIDE SEQUENCE [LARGE SCALE GENOMIC DNA]</scope>
    <source>
        <strain evidence="2">3L</strain>
    </source>
</reference>
<accession>F4XIR3</accession>
<evidence type="ECO:0000313" key="2">
    <source>
        <dbReference type="Proteomes" id="UP000003959"/>
    </source>
</evidence>
<keyword evidence="2" id="KW-1185">Reference proteome</keyword>
<sequence length="88" mass="9880">MSRKEKFSIIAGGLSEARQGFKALPGVKQKIEQIAKSLNPDSVMLNQEFTSERVSKRISPKFFDTEFCPPDPPSEQSLAWGEQESICF</sequence>
<protein>
    <submittedName>
        <fullName evidence="1">Uncharacterized protein</fullName>
    </submittedName>
</protein>
<dbReference type="RefSeq" id="WP_008178035.1">
    <property type="nucleotide sequence ID" value="NZ_GL890819.1"/>
</dbReference>
<organism evidence="1 2">
    <name type="scientific">Moorena producens 3L</name>
    <dbReference type="NCBI Taxonomy" id="489825"/>
    <lineage>
        <taxon>Bacteria</taxon>
        <taxon>Bacillati</taxon>
        <taxon>Cyanobacteriota</taxon>
        <taxon>Cyanophyceae</taxon>
        <taxon>Coleofasciculales</taxon>
        <taxon>Coleofasciculaceae</taxon>
        <taxon>Moorena</taxon>
    </lineage>
</organism>
<dbReference type="AlphaFoldDB" id="F4XIR3"/>
<proteinExistence type="predicted"/>
<dbReference type="eggNOG" id="COG4995">
    <property type="taxonomic scope" value="Bacteria"/>
</dbReference>
<gene>
    <name evidence="1" type="ORF">LYNGBM3L_02930</name>
</gene>
<dbReference type="HOGENOM" id="CLU_2465652_0_0_3"/>
<dbReference type="EMBL" id="GL890819">
    <property type="protein sequence ID" value="EGJ35575.1"/>
    <property type="molecule type" value="Genomic_DNA"/>
</dbReference>